<evidence type="ECO:0000259" key="4">
    <source>
        <dbReference type="PROSITE" id="PS50949"/>
    </source>
</evidence>
<dbReference type="PRINTS" id="PR00035">
    <property type="entry name" value="HTHGNTR"/>
</dbReference>
<keyword evidence="2" id="KW-0238">DNA-binding</keyword>
<dbReference type="SMART" id="SM00345">
    <property type="entry name" value="HTH_GNTR"/>
    <property type="match status" value="1"/>
</dbReference>
<comment type="caution">
    <text evidence="5">The sequence shown here is derived from an EMBL/GenBank/DDBJ whole genome shotgun (WGS) entry which is preliminary data.</text>
</comment>
<dbReference type="InterPro" id="IPR000524">
    <property type="entry name" value="Tscrpt_reg_HTH_GntR"/>
</dbReference>
<dbReference type="Proteomes" id="UP001596039">
    <property type="component" value="Unassembled WGS sequence"/>
</dbReference>
<feature type="domain" description="HTH gntR-type" evidence="4">
    <location>
        <begin position="10"/>
        <end position="77"/>
    </location>
</feature>
<protein>
    <submittedName>
        <fullName evidence="5">GntR family transcriptional regulator</fullName>
    </submittedName>
</protein>
<evidence type="ECO:0000256" key="1">
    <source>
        <dbReference type="ARBA" id="ARBA00023015"/>
    </source>
</evidence>
<evidence type="ECO:0000256" key="3">
    <source>
        <dbReference type="ARBA" id="ARBA00023163"/>
    </source>
</evidence>
<dbReference type="SUPFAM" id="SSF48008">
    <property type="entry name" value="GntR ligand-binding domain-like"/>
    <property type="match status" value="1"/>
</dbReference>
<dbReference type="InterPro" id="IPR036388">
    <property type="entry name" value="WH-like_DNA-bd_sf"/>
</dbReference>
<dbReference type="PROSITE" id="PS50949">
    <property type="entry name" value="HTH_GNTR"/>
    <property type="match status" value="1"/>
</dbReference>
<dbReference type="InterPro" id="IPR011711">
    <property type="entry name" value="GntR_C"/>
</dbReference>
<dbReference type="PANTHER" id="PTHR43537">
    <property type="entry name" value="TRANSCRIPTIONAL REGULATOR, GNTR FAMILY"/>
    <property type="match status" value="1"/>
</dbReference>
<reference evidence="6" key="1">
    <citation type="journal article" date="2019" name="Int. J. Syst. Evol. Microbiol.">
        <title>The Global Catalogue of Microorganisms (GCM) 10K type strain sequencing project: providing services to taxonomists for standard genome sequencing and annotation.</title>
        <authorList>
            <consortium name="The Broad Institute Genomics Platform"/>
            <consortium name="The Broad Institute Genome Sequencing Center for Infectious Disease"/>
            <person name="Wu L."/>
            <person name="Ma J."/>
        </authorList>
    </citation>
    <scope>NUCLEOTIDE SEQUENCE [LARGE SCALE GENOMIC DNA]</scope>
    <source>
        <strain evidence="6">CGMCC 4.6997</strain>
    </source>
</reference>
<dbReference type="RefSeq" id="WP_386740149.1">
    <property type="nucleotide sequence ID" value="NZ_JBHSMG010000002.1"/>
</dbReference>
<evidence type="ECO:0000256" key="2">
    <source>
        <dbReference type="ARBA" id="ARBA00023125"/>
    </source>
</evidence>
<dbReference type="InterPro" id="IPR008920">
    <property type="entry name" value="TF_FadR/GntR_C"/>
</dbReference>
<dbReference type="PANTHER" id="PTHR43537:SF24">
    <property type="entry name" value="GLUCONATE OPERON TRANSCRIPTIONAL REPRESSOR"/>
    <property type="match status" value="1"/>
</dbReference>
<keyword evidence="1" id="KW-0805">Transcription regulation</keyword>
<organism evidence="5 6">
    <name type="scientific">Lysinimonas soli</name>
    <dbReference type="NCBI Taxonomy" id="1074233"/>
    <lineage>
        <taxon>Bacteria</taxon>
        <taxon>Bacillati</taxon>
        <taxon>Actinomycetota</taxon>
        <taxon>Actinomycetes</taxon>
        <taxon>Micrococcales</taxon>
        <taxon>Microbacteriaceae</taxon>
        <taxon>Lysinimonas</taxon>
    </lineage>
</organism>
<evidence type="ECO:0000313" key="6">
    <source>
        <dbReference type="Proteomes" id="UP001596039"/>
    </source>
</evidence>
<dbReference type="Gene3D" id="1.10.10.10">
    <property type="entry name" value="Winged helix-like DNA-binding domain superfamily/Winged helix DNA-binding domain"/>
    <property type="match status" value="1"/>
</dbReference>
<accession>A0ABW0NQ69</accession>
<dbReference type="Pfam" id="PF07729">
    <property type="entry name" value="FCD"/>
    <property type="match status" value="1"/>
</dbReference>
<gene>
    <name evidence="5" type="ORF">ACFPJ4_09415</name>
</gene>
<evidence type="ECO:0000313" key="5">
    <source>
        <dbReference type="EMBL" id="MFC5502455.1"/>
    </source>
</evidence>
<dbReference type="Pfam" id="PF00392">
    <property type="entry name" value="GntR"/>
    <property type="match status" value="1"/>
</dbReference>
<sequence>MLDMAVTRHPPIRDQIAVVIRNAIVNLDLRPGQLLIERELCEMTGASRPSVREALRQLEAEGLVESQNGRGTIVRTLSAEEAANIYEVRAELEGFAARLFCERADETLQARIADAVQMMERANDGDLDAASILAAQRSFYQALFEGAGNPLLDQLVQGLQVRIAQLRAMTLEVPGRPRDSLEEFQSLARELSARRRGAAQKVATAHVRRAAQAMAQAMTARASG</sequence>
<dbReference type="EMBL" id="JBHSMG010000002">
    <property type="protein sequence ID" value="MFC5502455.1"/>
    <property type="molecule type" value="Genomic_DNA"/>
</dbReference>
<proteinExistence type="predicted"/>
<dbReference type="SMART" id="SM00895">
    <property type="entry name" value="FCD"/>
    <property type="match status" value="1"/>
</dbReference>
<keyword evidence="6" id="KW-1185">Reference proteome</keyword>
<dbReference type="InterPro" id="IPR036390">
    <property type="entry name" value="WH_DNA-bd_sf"/>
</dbReference>
<dbReference type="Gene3D" id="1.20.120.530">
    <property type="entry name" value="GntR ligand-binding domain-like"/>
    <property type="match status" value="1"/>
</dbReference>
<dbReference type="CDD" id="cd07377">
    <property type="entry name" value="WHTH_GntR"/>
    <property type="match status" value="1"/>
</dbReference>
<keyword evidence="3" id="KW-0804">Transcription</keyword>
<name>A0ABW0NQ69_9MICO</name>
<dbReference type="SUPFAM" id="SSF46785">
    <property type="entry name" value="Winged helix' DNA-binding domain"/>
    <property type="match status" value="1"/>
</dbReference>